<accession>A0A2K1IBX0</accession>
<proteinExistence type="predicted"/>
<reference evidence="2" key="3">
    <citation type="submission" date="2020-12" db="UniProtKB">
        <authorList>
            <consortium name="EnsemblPlants"/>
        </authorList>
    </citation>
    <scope>IDENTIFICATION</scope>
</reference>
<protein>
    <submittedName>
        <fullName evidence="1 2">Uncharacterized protein</fullName>
    </submittedName>
</protein>
<reference evidence="1 3" key="2">
    <citation type="journal article" date="2018" name="Plant J.">
        <title>The Physcomitrella patens chromosome-scale assembly reveals moss genome structure and evolution.</title>
        <authorList>
            <person name="Lang D."/>
            <person name="Ullrich K.K."/>
            <person name="Murat F."/>
            <person name="Fuchs J."/>
            <person name="Jenkins J."/>
            <person name="Haas F.B."/>
            <person name="Piednoel M."/>
            <person name="Gundlach H."/>
            <person name="Van Bel M."/>
            <person name="Meyberg R."/>
            <person name="Vives C."/>
            <person name="Morata J."/>
            <person name="Symeonidi A."/>
            <person name="Hiss M."/>
            <person name="Muchero W."/>
            <person name="Kamisugi Y."/>
            <person name="Saleh O."/>
            <person name="Blanc G."/>
            <person name="Decker E.L."/>
            <person name="van Gessel N."/>
            <person name="Grimwood J."/>
            <person name="Hayes R.D."/>
            <person name="Graham S.W."/>
            <person name="Gunter L.E."/>
            <person name="McDaniel S.F."/>
            <person name="Hoernstein S.N.W."/>
            <person name="Larsson A."/>
            <person name="Li F.W."/>
            <person name="Perroud P.F."/>
            <person name="Phillips J."/>
            <person name="Ranjan P."/>
            <person name="Rokshar D.S."/>
            <person name="Rothfels C.J."/>
            <person name="Schneider L."/>
            <person name="Shu S."/>
            <person name="Stevenson D.W."/>
            <person name="Thummler F."/>
            <person name="Tillich M."/>
            <person name="Villarreal Aguilar J.C."/>
            <person name="Widiez T."/>
            <person name="Wong G.K."/>
            <person name="Wymore A."/>
            <person name="Zhang Y."/>
            <person name="Zimmer A.D."/>
            <person name="Quatrano R.S."/>
            <person name="Mayer K.F.X."/>
            <person name="Goodstein D."/>
            <person name="Casacuberta J.M."/>
            <person name="Vandepoele K."/>
            <person name="Reski R."/>
            <person name="Cuming A.C."/>
            <person name="Tuskan G.A."/>
            <person name="Maumus F."/>
            <person name="Salse J."/>
            <person name="Schmutz J."/>
            <person name="Rensing S.A."/>
        </authorList>
    </citation>
    <scope>NUCLEOTIDE SEQUENCE [LARGE SCALE GENOMIC DNA]</scope>
    <source>
        <strain evidence="2 3">cv. Gransden 2004</strain>
    </source>
</reference>
<keyword evidence="3" id="KW-1185">Reference proteome</keyword>
<dbReference type="EMBL" id="ABEU02000026">
    <property type="protein sequence ID" value="PNR26757.1"/>
    <property type="molecule type" value="Genomic_DNA"/>
</dbReference>
<evidence type="ECO:0000313" key="3">
    <source>
        <dbReference type="Proteomes" id="UP000006727"/>
    </source>
</evidence>
<dbReference type="Proteomes" id="UP000006727">
    <property type="component" value="Chromosome 26"/>
</dbReference>
<reference evidence="1 3" key="1">
    <citation type="journal article" date="2008" name="Science">
        <title>The Physcomitrella genome reveals evolutionary insights into the conquest of land by plants.</title>
        <authorList>
            <person name="Rensing S."/>
            <person name="Lang D."/>
            <person name="Zimmer A."/>
            <person name="Terry A."/>
            <person name="Salamov A."/>
            <person name="Shapiro H."/>
            <person name="Nishiyama T."/>
            <person name="Perroud P.-F."/>
            <person name="Lindquist E."/>
            <person name="Kamisugi Y."/>
            <person name="Tanahashi T."/>
            <person name="Sakakibara K."/>
            <person name="Fujita T."/>
            <person name="Oishi K."/>
            <person name="Shin-I T."/>
            <person name="Kuroki Y."/>
            <person name="Toyoda A."/>
            <person name="Suzuki Y."/>
            <person name="Hashimoto A."/>
            <person name="Yamaguchi K."/>
            <person name="Sugano A."/>
            <person name="Kohara Y."/>
            <person name="Fujiyama A."/>
            <person name="Anterola A."/>
            <person name="Aoki S."/>
            <person name="Ashton N."/>
            <person name="Barbazuk W.B."/>
            <person name="Barker E."/>
            <person name="Bennetzen J."/>
            <person name="Bezanilla M."/>
            <person name="Blankenship R."/>
            <person name="Cho S.H."/>
            <person name="Dutcher S."/>
            <person name="Estelle M."/>
            <person name="Fawcett J.A."/>
            <person name="Gundlach H."/>
            <person name="Hanada K."/>
            <person name="Heyl A."/>
            <person name="Hicks K.A."/>
            <person name="Hugh J."/>
            <person name="Lohr M."/>
            <person name="Mayer K."/>
            <person name="Melkozernov A."/>
            <person name="Murata T."/>
            <person name="Nelson D."/>
            <person name="Pils B."/>
            <person name="Prigge M."/>
            <person name="Reiss B."/>
            <person name="Renner T."/>
            <person name="Rombauts S."/>
            <person name="Rushton P."/>
            <person name="Sanderfoot A."/>
            <person name="Schween G."/>
            <person name="Shiu S.-H."/>
            <person name="Stueber K."/>
            <person name="Theodoulou F.L."/>
            <person name="Tu H."/>
            <person name="Van de Peer Y."/>
            <person name="Verrier P.J."/>
            <person name="Waters E."/>
            <person name="Wood A."/>
            <person name="Yang L."/>
            <person name="Cove D."/>
            <person name="Cuming A."/>
            <person name="Hasebe M."/>
            <person name="Lucas S."/>
            <person name="Mishler D.B."/>
            <person name="Reski R."/>
            <person name="Grigoriev I."/>
            <person name="Quatrano R.S."/>
            <person name="Boore J.L."/>
        </authorList>
    </citation>
    <scope>NUCLEOTIDE SEQUENCE [LARGE SCALE GENOMIC DNA]</scope>
    <source>
        <strain evidence="2 3">cv. Gransden 2004</strain>
    </source>
</reference>
<dbReference type="AlphaFoldDB" id="A0A2K1IBX0"/>
<evidence type="ECO:0000313" key="2">
    <source>
        <dbReference type="EnsemblPlants" id="Pp3c26_4900V3.1"/>
    </source>
</evidence>
<dbReference type="InParanoid" id="A0A2K1IBX0"/>
<name>A0A2K1IBX0_PHYPA</name>
<sequence length="33" mass="3775">MYTGKFGVWTATIMLMNTTQSFQYNRRGGATLE</sequence>
<gene>
    <name evidence="1" type="ORF">PHYPA_030238</name>
</gene>
<evidence type="ECO:0000313" key="1">
    <source>
        <dbReference type="EMBL" id="PNR26757.1"/>
    </source>
</evidence>
<organism evidence="1">
    <name type="scientific">Physcomitrium patens</name>
    <name type="common">Spreading-leaved earth moss</name>
    <name type="synonym">Physcomitrella patens</name>
    <dbReference type="NCBI Taxonomy" id="3218"/>
    <lineage>
        <taxon>Eukaryota</taxon>
        <taxon>Viridiplantae</taxon>
        <taxon>Streptophyta</taxon>
        <taxon>Embryophyta</taxon>
        <taxon>Bryophyta</taxon>
        <taxon>Bryophytina</taxon>
        <taxon>Bryopsida</taxon>
        <taxon>Funariidae</taxon>
        <taxon>Funariales</taxon>
        <taxon>Funariaceae</taxon>
        <taxon>Physcomitrium</taxon>
    </lineage>
</organism>
<dbReference type="EnsemblPlants" id="Pp3c26_4900V3.1">
    <property type="protein sequence ID" value="Pp3c26_4900V3.1"/>
    <property type="gene ID" value="Pp3c26_4900"/>
</dbReference>
<dbReference type="Gramene" id="Pp3c26_4900V3.1">
    <property type="protein sequence ID" value="Pp3c26_4900V3.1"/>
    <property type="gene ID" value="Pp3c26_4900"/>
</dbReference>